<dbReference type="EMBL" id="SMKU01000002">
    <property type="protein sequence ID" value="TDD97601.1"/>
    <property type="molecule type" value="Genomic_DNA"/>
</dbReference>
<accession>A0A4R5CC97</accession>
<dbReference type="RefSeq" id="WP_131888763.1">
    <property type="nucleotide sequence ID" value="NZ_SMKU01000002.1"/>
</dbReference>
<organism evidence="2 3">
    <name type="scientific">Actinomadura rubrisoli</name>
    <dbReference type="NCBI Taxonomy" id="2530368"/>
    <lineage>
        <taxon>Bacteria</taxon>
        <taxon>Bacillati</taxon>
        <taxon>Actinomycetota</taxon>
        <taxon>Actinomycetes</taxon>
        <taxon>Streptosporangiales</taxon>
        <taxon>Thermomonosporaceae</taxon>
        <taxon>Actinomadura</taxon>
    </lineage>
</organism>
<dbReference type="AlphaFoldDB" id="A0A4R5CC97"/>
<dbReference type="InterPro" id="IPR025475">
    <property type="entry name" value="DUF4326"/>
</dbReference>
<reference evidence="2 3" key="1">
    <citation type="submission" date="2019-03" db="EMBL/GenBank/DDBJ databases">
        <title>Draft genome sequences of novel Actinobacteria.</title>
        <authorList>
            <person name="Sahin N."/>
            <person name="Ay H."/>
            <person name="Saygin H."/>
        </authorList>
    </citation>
    <scope>NUCLEOTIDE SEQUENCE [LARGE SCALE GENOMIC DNA]</scope>
    <source>
        <strain evidence="2 3">H3C3</strain>
    </source>
</reference>
<sequence>MAERIQRRRVRGWRLPEGAVVVDRTSRFGNPFTEAAAEAAGEEGPRGAVVDAYAEWLSGCETYEDVYMLHRRSFDRLWVWDHLPDLAGKDLACWCPLPADGEPDICHGAVLLAAVEQAAAVEKGCRGGAGAWVPERRRHWRSMKDVPVTGALL</sequence>
<proteinExistence type="predicted"/>
<evidence type="ECO:0000313" key="2">
    <source>
        <dbReference type="EMBL" id="TDD97601.1"/>
    </source>
</evidence>
<dbReference type="OrthoDB" id="3483205at2"/>
<comment type="caution">
    <text evidence="2">The sequence shown here is derived from an EMBL/GenBank/DDBJ whole genome shotgun (WGS) entry which is preliminary data.</text>
</comment>
<evidence type="ECO:0000259" key="1">
    <source>
        <dbReference type="Pfam" id="PF14216"/>
    </source>
</evidence>
<dbReference type="Proteomes" id="UP000294513">
    <property type="component" value="Unassembled WGS sequence"/>
</dbReference>
<keyword evidence="3" id="KW-1185">Reference proteome</keyword>
<feature type="domain" description="DUF4326" evidence="1">
    <location>
        <begin position="9"/>
        <end position="112"/>
    </location>
</feature>
<protein>
    <submittedName>
        <fullName evidence="2">DUF4326 domain-containing protein</fullName>
    </submittedName>
</protein>
<dbReference type="Pfam" id="PF14216">
    <property type="entry name" value="DUF4326"/>
    <property type="match status" value="1"/>
</dbReference>
<evidence type="ECO:0000313" key="3">
    <source>
        <dbReference type="Proteomes" id="UP000294513"/>
    </source>
</evidence>
<gene>
    <name evidence="2" type="ORF">E1298_00800</name>
</gene>
<name>A0A4R5CC97_9ACTN</name>